<accession>A0ABP1PS84</accession>
<evidence type="ECO:0000256" key="3">
    <source>
        <dbReference type="ARBA" id="ARBA00022771"/>
    </source>
</evidence>
<keyword evidence="8" id="KW-1185">Reference proteome</keyword>
<evidence type="ECO:0000256" key="1">
    <source>
        <dbReference type="ARBA" id="ARBA00022723"/>
    </source>
</evidence>
<evidence type="ECO:0000256" key="5">
    <source>
        <dbReference type="PROSITE-ProRule" id="PRU00042"/>
    </source>
</evidence>
<keyword evidence="4" id="KW-0862">Zinc</keyword>
<gene>
    <name evidence="7" type="ORF">ODALV1_LOCUS3136</name>
</gene>
<evidence type="ECO:0000256" key="2">
    <source>
        <dbReference type="ARBA" id="ARBA00022737"/>
    </source>
</evidence>
<comment type="caution">
    <text evidence="7">The sequence shown here is derived from an EMBL/GenBank/DDBJ whole genome shotgun (WGS) entry which is preliminary data.</text>
</comment>
<dbReference type="SMART" id="SM00355">
    <property type="entry name" value="ZnF_C2H2"/>
    <property type="match status" value="6"/>
</dbReference>
<keyword evidence="3 5" id="KW-0863">Zinc-finger</keyword>
<organism evidence="7 8">
    <name type="scientific">Orchesella dallaii</name>
    <dbReference type="NCBI Taxonomy" id="48710"/>
    <lineage>
        <taxon>Eukaryota</taxon>
        <taxon>Metazoa</taxon>
        <taxon>Ecdysozoa</taxon>
        <taxon>Arthropoda</taxon>
        <taxon>Hexapoda</taxon>
        <taxon>Collembola</taxon>
        <taxon>Entomobryomorpha</taxon>
        <taxon>Entomobryoidea</taxon>
        <taxon>Orchesellidae</taxon>
        <taxon>Orchesellinae</taxon>
        <taxon>Orchesella</taxon>
    </lineage>
</organism>
<name>A0ABP1PS84_9HEXA</name>
<keyword evidence="2" id="KW-0677">Repeat</keyword>
<evidence type="ECO:0000313" key="7">
    <source>
        <dbReference type="EMBL" id="CAL8075323.1"/>
    </source>
</evidence>
<dbReference type="Proteomes" id="UP001642540">
    <property type="component" value="Unassembled WGS sequence"/>
</dbReference>
<dbReference type="EMBL" id="CAXLJM020000008">
    <property type="protein sequence ID" value="CAL8075323.1"/>
    <property type="molecule type" value="Genomic_DNA"/>
</dbReference>
<sequence>MSSQSGKRTWRLEDVAVWFRCNQCMGYFHSFPTLESHFLEQHHGKEFIVPKTLPAEAREGRVYMRKSKQQLHLQKQSLQSEPKSVPLQQELASSSKIGRNEEERFKNGSALLNLQLKTTHEKTNSSSQQVIKINKKTGTAWVTSPSDPNRQPTLISIPTDSTTQCLPVSENEVPSISVLNQHKNAQSVAPTEVLLDPKYIVHLGRKNRQCPKCPYFTYNEVQYMAHLKLHNRNSGAVKCRHCGAYLSSKGMIIHVAKRHPNAFHRDNIPVNQGTPTFSNLDGSKRVTCKICEKSFKNESYLHLHFKKQHGHTNNSSDDIKMSAEKKLRTTTTTSAKNHESTLINTAVDSIHSRMKTNVSTTVDYKLRKTKQNGVRRKVALKPSYHVHKGIKCHRCPKCAYYTINRNQFLAHLKLHEKNSRAVRCRHCGAYIAPQGIGMHVAKMHPDAI</sequence>
<dbReference type="PANTHER" id="PTHR24403">
    <property type="entry name" value="ZINC FINGER PROTEIN"/>
    <property type="match status" value="1"/>
</dbReference>
<dbReference type="PROSITE" id="PS00028">
    <property type="entry name" value="ZINC_FINGER_C2H2_1"/>
    <property type="match status" value="2"/>
</dbReference>
<evidence type="ECO:0000313" key="8">
    <source>
        <dbReference type="Proteomes" id="UP001642540"/>
    </source>
</evidence>
<dbReference type="PROSITE" id="PS50157">
    <property type="entry name" value="ZINC_FINGER_C2H2_2"/>
    <property type="match status" value="2"/>
</dbReference>
<reference evidence="7 8" key="1">
    <citation type="submission" date="2024-08" db="EMBL/GenBank/DDBJ databases">
        <authorList>
            <person name="Cucini C."/>
            <person name="Frati F."/>
        </authorList>
    </citation>
    <scope>NUCLEOTIDE SEQUENCE [LARGE SCALE GENOMIC DNA]</scope>
</reference>
<dbReference type="InterPro" id="IPR050688">
    <property type="entry name" value="Zinc_finger/UBP_domain"/>
</dbReference>
<evidence type="ECO:0000256" key="4">
    <source>
        <dbReference type="ARBA" id="ARBA00022833"/>
    </source>
</evidence>
<keyword evidence="1" id="KW-0479">Metal-binding</keyword>
<dbReference type="InterPro" id="IPR013087">
    <property type="entry name" value="Znf_C2H2_type"/>
</dbReference>
<proteinExistence type="predicted"/>
<protein>
    <recommendedName>
        <fullName evidence="6">C2H2-type domain-containing protein</fullName>
    </recommendedName>
</protein>
<feature type="domain" description="C2H2-type" evidence="6">
    <location>
        <begin position="19"/>
        <end position="47"/>
    </location>
</feature>
<feature type="domain" description="C2H2-type" evidence="6">
    <location>
        <begin position="286"/>
        <end position="316"/>
    </location>
</feature>
<evidence type="ECO:0000259" key="6">
    <source>
        <dbReference type="PROSITE" id="PS50157"/>
    </source>
</evidence>
<dbReference type="PANTHER" id="PTHR24403:SF67">
    <property type="entry name" value="FI01116P-RELATED"/>
    <property type="match status" value="1"/>
</dbReference>